<keyword evidence="5 6" id="KW-0472">Membrane</keyword>
<proteinExistence type="predicted"/>
<feature type="transmembrane region" description="Helical" evidence="6">
    <location>
        <begin position="724"/>
        <end position="744"/>
    </location>
</feature>
<dbReference type="PANTHER" id="PTHR30287:SF1">
    <property type="entry name" value="INNER MEMBRANE PROTEIN"/>
    <property type="match status" value="1"/>
</dbReference>
<keyword evidence="3 6" id="KW-0812">Transmembrane</keyword>
<evidence type="ECO:0000313" key="10">
    <source>
        <dbReference type="Proteomes" id="UP000823982"/>
    </source>
</evidence>
<dbReference type="InterPro" id="IPR003838">
    <property type="entry name" value="ABC3_permease_C"/>
</dbReference>
<dbReference type="AlphaFoldDB" id="A0A9D1EP64"/>
<sequence length="854" mass="93737">MKMTLKTLMRTIRATFGRYVAIFAIVALGIGFFTGLKSAKPSMQKTADEYLNELNMYDFQLMSTLGFTQEDIDAFADTQGISAAEGSVYADVLADFDGAGDLAYRIYSLPEKVALPKLMSGRLPLAANECIVDAEIFTEDDIGKTLVLSGNNESDTLEQFNQTEFTIVGTAQSPRYISIDRDSTSLGSGKVEGFVYILPDAFETDVYMEALLSCESDELLFSDEYYEMIDSVEPSVKSVLQERADMRYDEIISDANAELSDARAELDSGWEQYNTALESGIPEQMLADALSQLESGEEDYSAAQAEVDAIKPPTTYLLDLDSNSGCSTFKNDIVVVDGIAYVFPAFFVIIAALVCITTMTRMVNDERTQIGTLKALGYSYITISLKYILYASSAALLGCVAGFFLGTGVLPQIIWSVYDISYGFSDLVYHFSFVMYACCLAISLAGSVAVTLYACRRELSENPAELVRPKSPPNGKRILLEYIKPIWSRMSFLSKVTIRNAFRYKKRMVMMLLGIGGCTALMVTGLGIRDSVAHILDYQYDEIMLYDASATYDSDSADSVEEFLDDRSGGYITGYQDTMTVSSGSGEKDANVIALNAQESEGYFDLHDSKEEIPYPTGYEAVVSSKLASQLGVSAGDRIFLNFDGDSVGYTVTGVCDNFVNHYVYISEESVSDYAPNAAYIMQGEQEDIQATAAGLRAIDGVSYVSVIEQERALMENSMSSMDYIVVVVVLFAGALAFVVLYNLTNINIIERMREVATVKVLGFRPGETASYVLRENIIFSVIGGLIGLGVGWLLHGYVMAQVHVDAMTFDVRISALSYVIAFACTIGFTVIANIIMRFKLDKVNMAESLKSVE</sequence>
<comment type="caution">
    <text evidence="9">The sequence shown here is derived from an EMBL/GenBank/DDBJ whole genome shotgun (WGS) entry which is preliminary data.</text>
</comment>
<evidence type="ECO:0000256" key="5">
    <source>
        <dbReference type="ARBA" id="ARBA00023136"/>
    </source>
</evidence>
<dbReference type="Proteomes" id="UP000823982">
    <property type="component" value="Unassembled WGS sequence"/>
</dbReference>
<feature type="transmembrane region" description="Helical" evidence="6">
    <location>
        <begin position="387"/>
        <end position="415"/>
    </location>
</feature>
<feature type="transmembrane region" description="Helical" evidence="6">
    <location>
        <begin position="508"/>
        <end position="528"/>
    </location>
</feature>
<evidence type="ECO:0000259" key="7">
    <source>
        <dbReference type="Pfam" id="PF02687"/>
    </source>
</evidence>
<keyword evidence="2" id="KW-1003">Cell membrane</keyword>
<evidence type="ECO:0000256" key="1">
    <source>
        <dbReference type="ARBA" id="ARBA00004651"/>
    </source>
</evidence>
<feature type="transmembrane region" description="Helical" evidence="6">
    <location>
        <begin position="778"/>
        <end position="796"/>
    </location>
</feature>
<organism evidence="9 10">
    <name type="scientific">Candidatus Faeciplasma gallinarum</name>
    <dbReference type="NCBI Taxonomy" id="2840799"/>
    <lineage>
        <taxon>Bacteria</taxon>
        <taxon>Bacillati</taxon>
        <taxon>Bacillota</taxon>
        <taxon>Clostridia</taxon>
        <taxon>Eubacteriales</taxon>
        <taxon>Oscillospiraceae</taxon>
        <taxon>Oscillospiraceae incertae sedis</taxon>
        <taxon>Candidatus Faeciplasma</taxon>
    </lineage>
</organism>
<feature type="transmembrane region" description="Helical" evidence="6">
    <location>
        <begin position="338"/>
        <end position="359"/>
    </location>
</feature>
<dbReference type="Pfam" id="PF02687">
    <property type="entry name" value="FtsX"/>
    <property type="match status" value="2"/>
</dbReference>
<protein>
    <submittedName>
        <fullName evidence="9">FtsX-like permease family protein</fullName>
    </submittedName>
</protein>
<dbReference type="Pfam" id="PF12704">
    <property type="entry name" value="MacB_PCD"/>
    <property type="match status" value="1"/>
</dbReference>
<evidence type="ECO:0000313" key="9">
    <source>
        <dbReference type="EMBL" id="HIS24759.1"/>
    </source>
</evidence>
<keyword evidence="4 6" id="KW-1133">Transmembrane helix</keyword>
<evidence type="ECO:0000259" key="8">
    <source>
        <dbReference type="Pfam" id="PF12704"/>
    </source>
</evidence>
<feature type="domain" description="MacB-like periplasmic core" evidence="8">
    <location>
        <begin position="511"/>
        <end position="698"/>
    </location>
</feature>
<feature type="transmembrane region" description="Helical" evidence="6">
    <location>
        <begin position="16"/>
        <end position="36"/>
    </location>
</feature>
<evidence type="ECO:0000256" key="3">
    <source>
        <dbReference type="ARBA" id="ARBA00022692"/>
    </source>
</evidence>
<gene>
    <name evidence="9" type="ORF">IAD01_05075</name>
</gene>
<dbReference type="EMBL" id="DVIR01000046">
    <property type="protein sequence ID" value="HIS24759.1"/>
    <property type="molecule type" value="Genomic_DNA"/>
</dbReference>
<reference evidence="9" key="2">
    <citation type="journal article" date="2021" name="PeerJ">
        <title>Extensive microbial diversity within the chicken gut microbiome revealed by metagenomics and culture.</title>
        <authorList>
            <person name="Gilroy R."/>
            <person name="Ravi A."/>
            <person name="Getino M."/>
            <person name="Pursley I."/>
            <person name="Horton D.L."/>
            <person name="Alikhan N.F."/>
            <person name="Baker D."/>
            <person name="Gharbi K."/>
            <person name="Hall N."/>
            <person name="Watson M."/>
            <person name="Adriaenssens E.M."/>
            <person name="Foster-Nyarko E."/>
            <person name="Jarju S."/>
            <person name="Secka A."/>
            <person name="Antonio M."/>
            <person name="Oren A."/>
            <person name="Chaudhuri R.R."/>
            <person name="La Ragione R."/>
            <person name="Hildebrand F."/>
            <person name="Pallen M.J."/>
        </authorList>
    </citation>
    <scope>NUCLEOTIDE SEQUENCE</scope>
    <source>
        <strain evidence="9">CHK157-1446</strain>
    </source>
</reference>
<comment type="subcellular location">
    <subcellularLocation>
        <location evidence="1">Cell membrane</location>
        <topology evidence="1">Multi-pass membrane protein</topology>
    </subcellularLocation>
</comment>
<name>A0A9D1EP64_9FIRM</name>
<evidence type="ECO:0000256" key="4">
    <source>
        <dbReference type="ARBA" id="ARBA00022989"/>
    </source>
</evidence>
<accession>A0A9D1EP64</accession>
<dbReference type="GO" id="GO:0005886">
    <property type="term" value="C:plasma membrane"/>
    <property type="evidence" value="ECO:0007669"/>
    <property type="project" value="UniProtKB-SubCell"/>
</dbReference>
<evidence type="ECO:0000256" key="2">
    <source>
        <dbReference type="ARBA" id="ARBA00022475"/>
    </source>
</evidence>
<evidence type="ECO:0000256" key="6">
    <source>
        <dbReference type="SAM" id="Phobius"/>
    </source>
</evidence>
<dbReference type="InterPro" id="IPR025857">
    <property type="entry name" value="MacB_PCD"/>
</dbReference>
<feature type="domain" description="ABC3 transporter permease C-terminal" evidence="7">
    <location>
        <begin position="342"/>
        <end position="450"/>
    </location>
</feature>
<reference evidence="9" key="1">
    <citation type="submission" date="2020-10" db="EMBL/GenBank/DDBJ databases">
        <authorList>
            <person name="Gilroy R."/>
        </authorList>
    </citation>
    <scope>NUCLEOTIDE SEQUENCE</scope>
    <source>
        <strain evidence="9">CHK157-1446</strain>
    </source>
</reference>
<feature type="transmembrane region" description="Helical" evidence="6">
    <location>
        <begin position="816"/>
        <end position="836"/>
    </location>
</feature>
<dbReference type="PANTHER" id="PTHR30287">
    <property type="entry name" value="MEMBRANE COMPONENT OF PREDICTED ABC SUPERFAMILY METABOLITE UPTAKE TRANSPORTER"/>
    <property type="match status" value="1"/>
</dbReference>
<feature type="transmembrane region" description="Helical" evidence="6">
    <location>
        <begin position="427"/>
        <end position="454"/>
    </location>
</feature>
<dbReference type="InterPro" id="IPR038766">
    <property type="entry name" value="Membrane_comp_ABC_pdt"/>
</dbReference>
<feature type="domain" description="ABC3 transporter permease C-terminal" evidence="7">
    <location>
        <begin position="728"/>
        <end position="841"/>
    </location>
</feature>